<dbReference type="PROSITE" id="PS51192">
    <property type="entry name" value="HELICASE_ATP_BIND_1"/>
    <property type="match status" value="1"/>
</dbReference>
<dbReference type="InterPro" id="IPR027417">
    <property type="entry name" value="P-loop_NTPase"/>
</dbReference>
<evidence type="ECO:0000256" key="1">
    <source>
        <dbReference type="ARBA" id="ARBA00034923"/>
    </source>
</evidence>
<dbReference type="GO" id="GO:0043138">
    <property type="term" value="F:3'-5' DNA helicase activity"/>
    <property type="evidence" value="ECO:0007669"/>
    <property type="project" value="TreeGrafter"/>
</dbReference>
<dbReference type="GO" id="GO:0005524">
    <property type="term" value="F:ATP binding"/>
    <property type="evidence" value="ECO:0007669"/>
    <property type="project" value="InterPro"/>
</dbReference>
<dbReference type="Pfam" id="PF13538">
    <property type="entry name" value="UvrD_C_2"/>
    <property type="match status" value="1"/>
</dbReference>
<dbReference type="InterPro" id="IPR027785">
    <property type="entry name" value="UvrD-like_helicase_C"/>
</dbReference>
<reference evidence="3 4" key="1">
    <citation type="submission" date="2016-10" db="EMBL/GenBank/DDBJ databases">
        <authorList>
            <person name="de Groot N.N."/>
        </authorList>
    </citation>
    <scope>NUCLEOTIDE SEQUENCE [LARGE SCALE GENOMIC DNA]</scope>
    <source>
        <strain evidence="3 4">DSM 19219</strain>
    </source>
</reference>
<protein>
    <recommendedName>
        <fullName evidence="1">DNA 3'-5' helicase II</fullName>
    </recommendedName>
</protein>
<organism evidence="3 4">
    <name type="scientific">Aidingimonas halophila</name>
    <dbReference type="NCBI Taxonomy" id="574349"/>
    <lineage>
        <taxon>Bacteria</taxon>
        <taxon>Pseudomonadati</taxon>
        <taxon>Pseudomonadota</taxon>
        <taxon>Gammaproteobacteria</taxon>
        <taxon>Oceanospirillales</taxon>
        <taxon>Halomonadaceae</taxon>
        <taxon>Aidingimonas</taxon>
    </lineage>
</organism>
<dbReference type="STRING" id="574349.SAMN05443545_103142"/>
<evidence type="ECO:0000259" key="2">
    <source>
        <dbReference type="PROSITE" id="PS51192"/>
    </source>
</evidence>
<dbReference type="Proteomes" id="UP000198500">
    <property type="component" value="Unassembled WGS sequence"/>
</dbReference>
<accession>A0A1H2X9J3</accession>
<dbReference type="Pfam" id="PF08378">
    <property type="entry name" value="NERD"/>
    <property type="match status" value="1"/>
</dbReference>
<evidence type="ECO:0000313" key="3">
    <source>
        <dbReference type="EMBL" id="SDW89520.1"/>
    </source>
</evidence>
<dbReference type="GO" id="GO:0003677">
    <property type="term" value="F:DNA binding"/>
    <property type="evidence" value="ECO:0007669"/>
    <property type="project" value="InterPro"/>
</dbReference>
<dbReference type="OrthoDB" id="5298826at2"/>
<dbReference type="InterPro" id="IPR006935">
    <property type="entry name" value="Helicase/UvrB_N"/>
</dbReference>
<dbReference type="PANTHER" id="PTHR11070">
    <property type="entry name" value="UVRD / RECB / PCRA DNA HELICASE FAMILY MEMBER"/>
    <property type="match status" value="1"/>
</dbReference>
<dbReference type="InterPro" id="IPR000212">
    <property type="entry name" value="DNA_helicase_UvrD/REP"/>
</dbReference>
<dbReference type="RefSeq" id="WP_092568732.1">
    <property type="nucleotide sequence ID" value="NZ_BMXH01000004.1"/>
</dbReference>
<name>A0A1H2X9J3_9GAMM</name>
<feature type="domain" description="Helicase ATP-binding" evidence="2">
    <location>
        <begin position="231"/>
        <end position="370"/>
    </location>
</feature>
<dbReference type="AlphaFoldDB" id="A0A1H2X9J3"/>
<sequence length="578" mass="66250">MARMIPSKCDEAVKSPGERELFQRLRDDPLTRNWVVLHQLEVANHRSSISGELDFLIIVPEMGVLALEVKAHRQVKRDEEGRWYLGADSTGNDTSPFTQVSESMHSLREYVQNRSTKFNSIPFFSAVIFTHCNFEQQSPEWRPWQSISSRRYRARGIGRVINEVLEKEREHYRTLDSCRWFNGQNVPGKKQVEELLMVLRPPVEISQTPEEQLLLYENEVIRYTEEQFRALELAEFNSRVLYTGPAGTGKTVLAIEAARRSSDSKRKVLWLCFNRPLADQVRNILKPLSDRVDVTNFHSFLMKLAPGVKVEDSQEFWDESLPLLATDSLLEGALEGAEYDQVIMDEAQDIVSHDVWLDLLDLAVIGGLSAGRLQLFGDFRGQAIFADEPESSFLERVRDRIPDIAVYPLSVNCRNPHEVVEQSQMLGQFGELYSLIMREREEELQPRFFYYRDRDEQAEKLVRELQVLLDAGYPPESITVLSSRARSSSSELAREKGFAALRPEKERGTGDVGYTTIHSFKGLENSVVMVTDIEDIESLESRKLLYTATTRAKVNLYLFLDRKAMPQVQRLLAGDGYG</sequence>
<gene>
    <name evidence="3" type="ORF">SAMN05443545_103142</name>
</gene>
<dbReference type="SUPFAM" id="SSF52540">
    <property type="entry name" value="P-loop containing nucleoside triphosphate hydrolases"/>
    <property type="match status" value="1"/>
</dbReference>
<dbReference type="SMART" id="SM00382">
    <property type="entry name" value="AAA"/>
    <property type="match status" value="1"/>
</dbReference>
<dbReference type="GO" id="GO:0000725">
    <property type="term" value="P:recombinational repair"/>
    <property type="evidence" value="ECO:0007669"/>
    <property type="project" value="TreeGrafter"/>
</dbReference>
<dbReference type="Pfam" id="PF04851">
    <property type="entry name" value="ResIII"/>
    <property type="match status" value="1"/>
</dbReference>
<dbReference type="InterPro" id="IPR011528">
    <property type="entry name" value="NERD"/>
</dbReference>
<dbReference type="InterPro" id="IPR014001">
    <property type="entry name" value="Helicase_ATP-bd"/>
</dbReference>
<keyword evidence="4" id="KW-1185">Reference proteome</keyword>
<dbReference type="InterPro" id="IPR003593">
    <property type="entry name" value="AAA+_ATPase"/>
</dbReference>
<dbReference type="EMBL" id="FNNI01000003">
    <property type="protein sequence ID" value="SDW89520.1"/>
    <property type="molecule type" value="Genomic_DNA"/>
</dbReference>
<dbReference type="Gene3D" id="3.40.50.300">
    <property type="entry name" value="P-loop containing nucleotide triphosphate hydrolases"/>
    <property type="match status" value="2"/>
</dbReference>
<evidence type="ECO:0000313" key="4">
    <source>
        <dbReference type="Proteomes" id="UP000198500"/>
    </source>
</evidence>
<dbReference type="PANTHER" id="PTHR11070:SF2">
    <property type="entry name" value="ATP-DEPENDENT DNA HELICASE SRS2"/>
    <property type="match status" value="1"/>
</dbReference>
<proteinExistence type="predicted"/>